<keyword evidence="2" id="KW-1185">Reference proteome</keyword>
<dbReference type="AlphaFoldDB" id="I3YZI6"/>
<organism evidence="1 2">
    <name type="scientific">Aequorivita sublithincola (strain DSM 14238 / LMG 21431 / ACAM 643 / 9-3)</name>
    <dbReference type="NCBI Taxonomy" id="746697"/>
    <lineage>
        <taxon>Bacteria</taxon>
        <taxon>Pseudomonadati</taxon>
        <taxon>Bacteroidota</taxon>
        <taxon>Flavobacteriia</taxon>
        <taxon>Flavobacteriales</taxon>
        <taxon>Flavobacteriaceae</taxon>
        <taxon>Aequorivita</taxon>
    </lineage>
</organism>
<dbReference type="OrthoDB" id="679547at2"/>
<protein>
    <submittedName>
        <fullName evidence="1">Uncharacterized protein</fullName>
    </submittedName>
</protein>
<sequence length="577" mass="64745">MTKKLIYIVFILFGFVATAQIPKQDVSADLSVFPKEKVALSINSNVLLAGELLQYEAFNLDAANKESKLSNILYVSLRNQSDSIIFTHKLKVENGTANGDFFTPSILETGVYRLIGYTNFSRNNTNNAFVEKVIYIINSFVKTNIVKDTEEGAKLSLKAESEINSSEKLSNNEAIQITTNKQSYGFREKVNLNLKSALEARNGNYVLSVRNINPVAISNNSINEKKSSTSETFYVPELRGELVSGVVLSTENGNPAANKNVSLTIPGSDFVFKTAKTNANGRFFFSVMAGYDAEKSIVQLIESEKNVVNYSLVMDKKDFTLGKSDTSVLKLDANLKDWLLERSVQVQVENAYFDTKKDSILKNNINPAFYDNLGTVFLLDDYTRFPSVKETFVEVVTLAAVRGAGADSRFIVNNEYDPNGVAKFNNLPPLVLMDGMEVQNNEDLVNYNAREIKSIRVIIQPYRYGHKIYSGIIAVETKKGDFVPRLSKNYVESIDLPPAVKKKKQYRADYGNKDTLSRIPDYRVQLLWQPNLTLSTENEDLSFFTSDVSGKFEITLEGFTDEGKFVSIKEFFKVIEE</sequence>
<dbReference type="EMBL" id="CP003280">
    <property type="protein sequence ID" value="AFL82404.1"/>
    <property type="molecule type" value="Genomic_DNA"/>
</dbReference>
<proteinExistence type="predicted"/>
<dbReference type="PATRIC" id="fig|746697.3.peg.3016"/>
<reference evidence="1 2" key="1">
    <citation type="submission" date="2012-06" db="EMBL/GenBank/DDBJ databases">
        <title>The complete genome of Aequorivita sublithincola DSM 14238.</title>
        <authorList>
            <consortium name="US DOE Joint Genome Institute (JGI-PGF)"/>
            <person name="Lucas S."/>
            <person name="Copeland A."/>
            <person name="Lapidus A."/>
            <person name="Goodwin L."/>
            <person name="Pitluck S."/>
            <person name="Peters L."/>
            <person name="Munk A.C.C."/>
            <person name="Kyrpides N."/>
            <person name="Mavromatis K."/>
            <person name="Pagani I."/>
            <person name="Ivanova N."/>
            <person name="Ovchinnikova G."/>
            <person name="Zeytun A."/>
            <person name="Detter J.C."/>
            <person name="Han C."/>
            <person name="Land M."/>
            <person name="Hauser L."/>
            <person name="Markowitz V."/>
            <person name="Cheng J.-F."/>
            <person name="Hugenholtz P."/>
            <person name="Woyke T."/>
            <person name="Wu D."/>
            <person name="Tindall B."/>
            <person name="Faehnrich R."/>
            <person name="Brambilla E."/>
            <person name="Klenk H.-P."/>
            <person name="Eisen J.A."/>
        </authorList>
    </citation>
    <scope>NUCLEOTIDE SEQUENCE [LARGE SCALE GENOMIC DNA]</scope>
    <source>
        <strain evidence="2">DSM 14238 / LMG 21431 / ACAM 643 / 9-3</strain>
    </source>
</reference>
<evidence type="ECO:0000313" key="1">
    <source>
        <dbReference type="EMBL" id="AFL82404.1"/>
    </source>
</evidence>
<dbReference type="Proteomes" id="UP000006049">
    <property type="component" value="Chromosome"/>
</dbReference>
<accession>I3YZI6</accession>
<dbReference type="eggNOG" id="COG2373">
    <property type="taxonomic scope" value="Bacteria"/>
</dbReference>
<name>I3YZI6_AEQSU</name>
<dbReference type="STRING" id="746697.Aeqsu_2964"/>
<dbReference type="HOGENOM" id="CLU_013214_2_0_10"/>
<dbReference type="RefSeq" id="WP_014783653.1">
    <property type="nucleotide sequence ID" value="NC_018013.1"/>
</dbReference>
<gene>
    <name evidence="1" type="ordered locus">Aeqsu_2964</name>
</gene>
<evidence type="ECO:0000313" key="2">
    <source>
        <dbReference type="Proteomes" id="UP000006049"/>
    </source>
</evidence>
<dbReference type="KEGG" id="asl:Aeqsu_2964"/>